<dbReference type="GO" id="GO:0005634">
    <property type="term" value="C:nucleus"/>
    <property type="evidence" value="ECO:0007669"/>
    <property type="project" value="UniProtKB-SubCell"/>
</dbReference>
<dbReference type="SMART" id="SM00114">
    <property type="entry name" value="CARD"/>
    <property type="match status" value="1"/>
</dbReference>
<evidence type="ECO:0000256" key="2">
    <source>
        <dbReference type="ARBA" id="ARBA00004123"/>
    </source>
</evidence>
<dbReference type="OrthoDB" id="4034597at2759"/>
<gene>
    <name evidence="18" type="primary">birc2</name>
</gene>
<dbReference type="Gene3D" id="1.10.533.10">
    <property type="entry name" value="Death Domain, Fas"/>
    <property type="match status" value="1"/>
</dbReference>
<evidence type="ECO:0000256" key="12">
    <source>
        <dbReference type="ARBA" id="ARBA00022786"/>
    </source>
</evidence>
<dbReference type="InterPro" id="IPR048875">
    <property type="entry name" value="BIRC2-3-like_UBA"/>
</dbReference>
<dbReference type="FunFam" id="3.30.40.10:FF:000184">
    <property type="entry name" value="Baculoviral IAP repeat containing 2"/>
    <property type="match status" value="1"/>
</dbReference>
<keyword evidence="10" id="KW-0677">Repeat</keyword>
<dbReference type="Pfam" id="PF00619">
    <property type="entry name" value="CARD"/>
    <property type="match status" value="1"/>
</dbReference>
<dbReference type="GO" id="GO:0008270">
    <property type="term" value="F:zinc ion binding"/>
    <property type="evidence" value="ECO:0007669"/>
    <property type="project" value="UniProtKB-KW"/>
</dbReference>
<dbReference type="FunCoup" id="A0A4W3H7E6">
    <property type="interactions" value="700"/>
</dbReference>
<evidence type="ECO:0000259" key="17">
    <source>
        <dbReference type="PROSITE" id="PS50209"/>
    </source>
</evidence>
<evidence type="ECO:0000256" key="1">
    <source>
        <dbReference type="ARBA" id="ARBA00000900"/>
    </source>
</evidence>
<dbReference type="RefSeq" id="XP_007889763.1">
    <property type="nucleotide sequence ID" value="XM_007891572.2"/>
</dbReference>
<dbReference type="GO" id="GO:0043066">
    <property type="term" value="P:negative regulation of apoptotic process"/>
    <property type="evidence" value="ECO:0007669"/>
    <property type="project" value="TreeGrafter"/>
</dbReference>
<dbReference type="InterPro" id="IPR050784">
    <property type="entry name" value="IAP"/>
</dbReference>
<evidence type="ECO:0000256" key="4">
    <source>
        <dbReference type="ARBA" id="ARBA00006672"/>
    </source>
</evidence>
<comment type="subcellular location">
    <subcellularLocation>
        <location evidence="3">Cytoplasm</location>
    </subcellularLocation>
    <subcellularLocation>
        <location evidence="2">Nucleus</location>
    </subcellularLocation>
</comment>
<dbReference type="GeneTree" id="ENSGT00940000154175"/>
<comment type="similarity">
    <text evidence="4">Belongs to the IAP family.</text>
</comment>
<keyword evidence="19" id="KW-1185">Reference proteome</keyword>
<sequence>MNLVQNQAFGGLRIARDQELQYDMTSELYRISTFANFPSTELVSERSLARAGFYYTGVSDRVQCFSCKATIDQWQAGDNAVERHKQCSPNCSFIQTLNPSIDFFPSTRSAFYAPNMTPIQSPFHENRMQNTIYRSIPIDPVVSRSVEDVRSLQYNAAMYSEEIRLQTFQNWPSYSTLAPVELARAGFYYTGTEDRVACFACGEKLSNWEPGDHPMSEHRRHFPFCPFVLGNHEGNIPMSSTESLRLEGRPESVRATHARFPDMQSYEIRLHTFLRWPVRNLIQPEQLARAGFYYVGQNDDVKCFYCDGGLRSWESGDDPWVEHAKWFPRCEYLLQEKGQLFVNQIQARFPNVFDFQLHSSSDDTIEETQSPVFHFGPGENRSEDAIMMNTPVVKGAMEMGFDRRLVKQTVQRKIITNGENYKSVIELVTDLLNAEDEERQDHHEKRMEGTLEGDILLLKKSRLALVQHMTHIDVLVDDLETQSIINREESEEIKQKAEKNEQARVLLDVVIAKGSAAAEAFRDVLLKREPQLHEKLYVQRSLAAVLDVPGLTMEEQLRRLQEERTCKVCMDKEVSVVFIMCGHLVVCTDCAPSLRKCPICRGTIKGTVRTFMS</sequence>
<dbReference type="GO" id="GO:0051726">
    <property type="term" value="P:regulation of cell cycle"/>
    <property type="evidence" value="ECO:0007669"/>
    <property type="project" value="TreeGrafter"/>
</dbReference>
<keyword evidence="8" id="KW-0053">Apoptosis</keyword>
<keyword evidence="14" id="KW-0539">Nucleus</keyword>
<reference evidence="19" key="1">
    <citation type="journal article" date="2006" name="Science">
        <title>Ancient noncoding elements conserved in the human genome.</title>
        <authorList>
            <person name="Venkatesh B."/>
            <person name="Kirkness E.F."/>
            <person name="Loh Y.H."/>
            <person name="Halpern A.L."/>
            <person name="Lee A.P."/>
            <person name="Johnson J."/>
            <person name="Dandona N."/>
            <person name="Viswanathan L.D."/>
            <person name="Tay A."/>
            <person name="Venter J.C."/>
            <person name="Strausberg R.L."/>
            <person name="Brenner S."/>
        </authorList>
    </citation>
    <scope>NUCLEOTIDE SEQUENCE [LARGE SCALE GENOMIC DNA]</scope>
</reference>
<dbReference type="InterPro" id="IPR001841">
    <property type="entry name" value="Znf_RING"/>
</dbReference>
<evidence type="ECO:0000256" key="10">
    <source>
        <dbReference type="ARBA" id="ARBA00022737"/>
    </source>
</evidence>
<dbReference type="InParanoid" id="A0A4W3H7E6"/>
<dbReference type="KEGG" id="cmk:103177430"/>
<keyword evidence="9" id="KW-0479">Metal-binding</keyword>
<proteinExistence type="inferred from homology"/>
<dbReference type="GO" id="GO:0061630">
    <property type="term" value="F:ubiquitin protein ligase activity"/>
    <property type="evidence" value="ECO:0007669"/>
    <property type="project" value="UniProtKB-EC"/>
</dbReference>
<dbReference type="PROSITE" id="PS50209">
    <property type="entry name" value="CARD"/>
    <property type="match status" value="1"/>
</dbReference>
<dbReference type="PANTHER" id="PTHR10044">
    <property type="entry name" value="INHIBITOR OF APOPTOSIS"/>
    <property type="match status" value="1"/>
</dbReference>
<dbReference type="Pfam" id="PF13920">
    <property type="entry name" value="zf-C3HC4_3"/>
    <property type="match status" value="1"/>
</dbReference>
<protein>
    <recommendedName>
        <fullName evidence="5">RING-type E3 ubiquitin transferase</fullName>
        <ecNumber evidence="5">2.3.2.27</ecNumber>
    </recommendedName>
</protein>
<keyword evidence="6" id="KW-0963">Cytoplasm</keyword>
<dbReference type="SUPFAM" id="SSF57924">
    <property type="entry name" value="Inhibitor of apoptosis (IAP) repeat"/>
    <property type="match status" value="3"/>
</dbReference>
<keyword evidence="12" id="KW-0833">Ubl conjugation pathway</keyword>
<dbReference type="STRING" id="7868.ENSCMIP00000011666"/>
<feature type="domain" description="RING-type" evidence="16">
    <location>
        <begin position="566"/>
        <end position="601"/>
    </location>
</feature>
<dbReference type="PROSITE" id="PS50089">
    <property type="entry name" value="ZF_RING_2"/>
    <property type="match status" value="1"/>
</dbReference>
<dbReference type="EC" id="2.3.2.27" evidence="5"/>
<dbReference type="PROSITE" id="PS50143">
    <property type="entry name" value="BIR_REPEAT_2"/>
    <property type="match status" value="3"/>
</dbReference>
<evidence type="ECO:0000256" key="6">
    <source>
        <dbReference type="ARBA" id="ARBA00022490"/>
    </source>
</evidence>
<dbReference type="AlphaFoldDB" id="A0A4W3H7E6"/>
<reference evidence="19" key="3">
    <citation type="journal article" date="2014" name="Nature">
        <title>Elephant shark genome provides unique insights into gnathostome evolution.</title>
        <authorList>
            <consortium name="International Elephant Shark Genome Sequencing Consortium"/>
            <person name="Venkatesh B."/>
            <person name="Lee A.P."/>
            <person name="Ravi V."/>
            <person name="Maurya A.K."/>
            <person name="Lian M.M."/>
            <person name="Swann J.B."/>
            <person name="Ohta Y."/>
            <person name="Flajnik M.F."/>
            <person name="Sutoh Y."/>
            <person name="Kasahara M."/>
            <person name="Hoon S."/>
            <person name="Gangu V."/>
            <person name="Roy S.W."/>
            <person name="Irimia M."/>
            <person name="Korzh V."/>
            <person name="Kondrychyn I."/>
            <person name="Lim Z.W."/>
            <person name="Tay B.H."/>
            <person name="Tohari S."/>
            <person name="Kong K.W."/>
            <person name="Ho S."/>
            <person name="Lorente-Galdos B."/>
            <person name="Quilez J."/>
            <person name="Marques-Bonet T."/>
            <person name="Raney B.J."/>
            <person name="Ingham P.W."/>
            <person name="Tay A."/>
            <person name="Hillier L.W."/>
            <person name="Minx P."/>
            <person name="Boehm T."/>
            <person name="Wilson R.K."/>
            <person name="Brenner S."/>
            <person name="Warren W.C."/>
        </authorList>
    </citation>
    <scope>NUCLEOTIDE SEQUENCE [LARGE SCALE GENOMIC DNA]</scope>
</reference>
<dbReference type="GO" id="GO:0031398">
    <property type="term" value="P:positive regulation of protein ubiquitination"/>
    <property type="evidence" value="ECO:0007669"/>
    <property type="project" value="TreeGrafter"/>
</dbReference>
<dbReference type="Ensembl" id="ENSCMIT00000011951.1">
    <property type="protein sequence ID" value="ENSCMIP00000011666.1"/>
    <property type="gene ID" value="ENSCMIG00000006045.1"/>
</dbReference>
<dbReference type="FunFam" id="1.10.1170.10:FF:000005">
    <property type="entry name" value="Baculoviral IAP repeat containing 2"/>
    <property type="match status" value="1"/>
</dbReference>
<reference evidence="18" key="5">
    <citation type="submission" date="2025-09" db="UniProtKB">
        <authorList>
            <consortium name="Ensembl"/>
        </authorList>
    </citation>
    <scope>IDENTIFICATION</scope>
</reference>
<evidence type="ECO:0000313" key="18">
    <source>
        <dbReference type="Ensembl" id="ENSCMIP00000011666.1"/>
    </source>
</evidence>
<dbReference type="SMART" id="SM00184">
    <property type="entry name" value="RING"/>
    <property type="match status" value="1"/>
</dbReference>
<dbReference type="CDD" id="cd16713">
    <property type="entry name" value="RING-HC_BIRC2_3_7"/>
    <property type="match status" value="1"/>
</dbReference>
<dbReference type="Pfam" id="PF00653">
    <property type="entry name" value="BIR"/>
    <property type="match status" value="3"/>
</dbReference>
<dbReference type="Gene3D" id="1.10.8.10">
    <property type="entry name" value="DNA helicase RuvA subunit, C-terminal domain"/>
    <property type="match status" value="1"/>
</dbReference>
<dbReference type="SMART" id="SM00238">
    <property type="entry name" value="BIR"/>
    <property type="match status" value="3"/>
</dbReference>
<evidence type="ECO:0000256" key="7">
    <source>
        <dbReference type="ARBA" id="ARBA00022679"/>
    </source>
</evidence>
<reference evidence="18" key="4">
    <citation type="submission" date="2025-08" db="UniProtKB">
        <authorList>
            <consortium name="Ensembl"/>
        </authorList>
    </citation>
    <scope>IDENTIFICATION</scope>
</reference>
<evidence type="ECO:0000259" key="16">
    <source>
        <dbReference type="PROSITE" id="PS50089"/>
    </source>
</evidence>
<dbReference type="PROSITE" id="PS01282">
    <property type="entry name" value="BIR_REPEAT_1"/>
    <property type="match status" value="3"/>
</dbReference>
<dbReference type="SUPFAM" id="SSF47986">
    <property type="entry name" value="DEATH domain"/>
    <property type="match status" value="1"/>
</dbReference>
<dbReference type="FunFam" id="1.10.8.10:FF:000084">
    <property type="entry name" value="E3 ubiquitin-protein ligase XIAP"/>
    <property type="match status" value="1"/>
</dbReference>
<evidence type="ECO:0000256" key="3">
    <source>
        <dbReference type="ARBA" id="ARBA00004496"/>
    </source>
</evidence>
<dbReference type="FunFam" id="1.10.1170.10:FF:000002">
    <property type="entry name" value="Baculoviral IAP repeat containing 7"/>
    <property type="match status" value="1"/>
</dbReference>
<dbReference type="Gene3D" id="1.10.1170.10">
    <property type="entry name" value="Inhibitor Of Apoptosis Protein (2mihbC-IAP-1), Chain A"/>
    <property type="match status" value="3"/>
</dbReference>
<evidence type="ECO:0000256" key="15">
    <source>
        <dbReference type="PROSITE-ProRule" id="PRU00175"/>
    </source>
</evidence>
<keyword evidence="7" id="KW-0808">Transferase</keyword>
<evidence type="ECO:0000256" key="13">
    <source>
        <dbReference type="ARBA" id="ARBA00022833"/>
    </source>
</evidence>
<comment type="catalytic activity">
    <reaction evidence="1">
        <text>S-ubiquitinyl-[E2 ubiquitin-conjugating enzyme]-L-cysteine + [acceptor protein]-L-lysine = [E2 ubiquitin-conjugating enzyme]-L-cysteine + N(6)-ubiquitinyl-[acceptor protein]-L-lysine.</text>
        <dbReference type="EC" id="2.3.2.27"/>
    </reaction>
</comment>
<reference evidence="19" key="2">
    <citation type="journal article" date="2007" name="PLoS Biol.">
        <title>Survey sequencing and comparative analysis of the elephant shark (Callorhinchus milii) genome.</title>
        <authorList>
            <person name="Venkatesh B."/>
            <person name="Kirkness E.F."/>
            <person name="Loh Y.H."/>
            <person name="Halpern A.L."/>
            <person name="Lee A.P."/>
            <person name="Johnson J."/>
            <person name="Dandona N."/>
            <person name="Viswanathan L.D."/>
            <person name="Tay A."/>
            <person name="Venter J.C."/>
            <person name="Strausberg R.L."/>
            <person name="Brenner S."/>
        </authorList>
    </citation>
    <scope>NUCLEOTIDE SEQUENCE [LARGE SCALE GENOMIC DNA]</scope>
</reference>
<evidence type="ECO:0000256" key="14">
    <source>
        <dbReference type="ARBA" id="ARBA00023242"/>
    </source>
</evidence>
<evidence type="ECO:0000256" key="11">
    <source>
        <dbReference type="ARBA" id="ARBA00022771"/>
    </source>
</evidence>
<dbReference type="CDD" id="cd14394">
    <property type="entry name" value="UBA_BIRC2_3"/>
    <property type="match status" value="1"/>
</dbReference>
<dbReference type="GO" id="GO:0043027">
    <property type="term" value="F:cysteine-type endopeptidase inhibitor activity involved in apoptotic process"/>
    <property type="evidence" value="ECO:0007669"/>
    <property type="project" value="TreeGrafter"/>
</dbReference>
<keyword evidence="13" id="KW-0862">Zinc</keyword>
<dbReference type="InterPro" id="IPR001315">
    <property type="entry name" value="CARD"/>
</dbReference>
<keyword evidence="11 15" id="KW-0863">Zinc-finger</keyword>
<evidence type="ECO:0000256" key="9">
    <source>
        <dbReference type="ARBA" id="ARBA00022723"/>
    </source>
</evidence>
<dbReference type="PANTHER" id="PTHR10044:SF79">
    <property type="entry name" value="BACULOVIRAL IAP REPEAT-CONTAINING PROTEIN 2"/>
    <property type="match status" value="1"/>
</dbReference>
<dbReference type="GO" id="GO:0006915">
    <property type="term" value="P:apoptotic process"/>
    <property type="evidence" value="ECO:0007669"/>
    <property type="project" value="UniProtKB-KW"/>
</dbReference>
<feature type="domain" description="CARD" evidence="17">
    <location>
        <begin position="457"/>
        <end position="540"/>
    </location>
</feature>
<dbReference type="GeneID" id="103177430"/>
<accession>A0A4W3H7E6</accession>
<organism evidence="18 19">
    <name type="scientific">Callorhinchus milii</name>
    <name type="common">Ghost shark</name>
    <dbReference type="NCBI Taxonomy" id="7868"/>
    <lineage>
        <taxon>Eukaryota</taxon>
        <taxon>Metazoa</taxon>
        <taxon>Chordata</taxon>
        <taxon>Craniata</taxon>
        <taxon>Vertebrata</taxon>
        <taxon>Chondrichthyes</taxon>
        <taxon>Holocephali</taxon>
        <taxon>Chimaeriformes</taxon>
        <taxon>Callorhinchidae</taxon>
        <taxon>Callorhinchus</taxon>
    </lineage>
</organism>
<dbReference type="InterPro" id="IPR001370">
    <property type="entry name" value="BIR_rpt"/>
</dbReference>
<evidence type="ECO:0000313" key="19">
    <source>
        <dbReference type="Proteomes" id="UP000314986"/>
    </source>
</evidence>
<name>A0A4W3H7E6_CALMI</name>
<dbReference type="OMA" id="LRDCDPV"/>
<evidence type="ECO:0000256" key="8">
    <source>
        <dbReference type="ARBA" id="ARBA00022703"/>
    </source>
</evidence>
<evidence type="ECO:0000256" key="5">
    <source>
        <dbReference type="ARBA" id="ARBA00012483"/>
    </source>
</evidence>
<dbReference type="GO" id="GO:0060546">
    <property type="term" value="P:negative regulation of necroptotic process"/>
    <property type="evidence" value="ECO:0007669"/>
    <property type="project" value="TreeGrafter"/>
</dbReference>
<dbReference type="CDD" id="cd00022">
    <property type="entry name" value="BIR"/>
    <property type="match status" value="3"/>
</dbReference>
<dbReference type="CTD" id="329"/>
<dbReference type="Proteomes" id="UP000314986">
    <property type="component" value="Unassembled WGS sequence"/>
</dbReference>
<dbReference type="RefSeq" id="XP_007889762.1">
    <property type="nucleotide sequence ID" value="XM_007891571.2"/>
</dbReference>
<dbReference type="Pfam" id="PF21290">
    <property type="entry name" value="UBA_BIRC2-3"/>
    <property type="match status" value="1"/>
</dbReference>
<dbReference type="InterPro" id="IPR011029">
    <property type="entry name" value="DEATH-like_dom_sf"/>
</dbReference>
<dbReference type="GO" id="GO:0005737">
    <property type="term" value="C:cytoplasm"/>
    <property type="evidence" value="ECO:0007669"/>
    <property type="project" value="UniProtKB-SubCell"/>
</dbReference>
<dbReference type="InterPro" id="IPR041933">
    <property type="entry name" value="BIRC2/BIRC3_UBA"/>
</dbReference>